<evidence type="ECO:0000313" key="3">
    <source>
        <dbReference type="Proteomes" id="UP000094065"/>
    </source>
</evidence>
<dbReference type="STRING" id="1295533.A0A1E3HJR0"/>
<dbReference type="InterPro" id="IPR006076">
    <property type="entry name" value="FAD-dep_OxRdtase"/>
</dbReference>
<accession>A0A1E3HJR0</accession>
<organism evidence="2 3">
    <name type="scientific">Cryptococcus amylolentus CBS 6039</name>
    <dbReference type="NCBI Taxonomy" id="1295533"/>
    <lineage>
        <taxon>Eukaryota</taxon>
        <taxon>Fungi</taxon>
        <taxon>Dikarya</taxon>
        <taxon>Basidiomycota</taxon>
        <taxon>Agaricomycotina</taxon>
        <taxon>Tremellomycetes</taxon>
        <taxon>Tremellales</taxon>
        <taxon>Cryptococcaceae</taxon>
        <taxon>Cryptococcus</taxon>
    </lineage>
</organism>
<evidence type="ECO:0000259" key="1">
    <source>
        <dbReference type="Pfam" id="PF01266"/>
    </source>
</evidence>
<dbReference type="Gene3D" id="3.30.9.10">
    <property type="entry name" value="D-Amino Acid Oxidase, subunit A, domain 2"/>
    <property type="match status" value="1"/>
</dbReference>
<dbReference type="Pfam" id="PF01266">
    <property type="entry name" value="DAO"/>
    <property type="match status" value="1"/>
</dbReference>
<reference evidence="2 3" key="1">
    <citation type="submission" date="2016-06" db="EMBL/GenBank/DDBJ databases">
        <title>Evolution of pathogenesis and genome organization in the Tremellales.</title>
        <authorList>
            <person name="Cuomo C."/>
            <person name="Litvintseva A."/>
            <person name="Heitman J."/>
            <person name="Chen Y."/>
            <person name="Sun S."/>
            <person name="Springer D."/>
            <person name="Dromer F."/>
            <person name="Young S."/>
            <person name="Zeng Q."/>
            <person name="Chapman S."/>
            <person name="Gujja S."/>
            <person name="Saif S."/>
            <person name="Birren B."/>
        </authorList>
    </citation>
    <scope>NUCLEOTIDE SEQUENCE [LARGE SCALE GENOMIC DNA]</scope>
    <source>
        <strain evidence="2 3">CBS 6039</strain>
    </source>
</reference>
<dbReference type="GO" id="GO:0005737">
    <property type="term" value="C:cytoplasm"/>
    <property type="evidence" value="ECO:0007669"/>
    <property type="project" value="TreeGrafter"/>
</dbReference>
<dbReference type="AlphaFoldDB" id="A0A1E3HJR0"/>
<dbReference type="PANTHER" id="PTHR13847">
    <property type="entry name" value="SARCOSINE DEHYDROGENASE-RELATED"/>
    <property type="match status" value="1"/>
</dbReference>
<dbReference type="OrthoDB" id="429143at2759"/>
<gene>
    <name evidence="2" type="ORF">L202_05239</name>
</gene>
<dbReference type="Gene3D" id="3.50.50.60">
    <property type="entry name" value="FAD/NAD(P)-binding domain"/>
    <property type="match status" value="1"/>
</dbReference>
<dbReference type="SUPFAM" id="SSF51905">
    <property type="entry name" value="FAD/NAD(P)-binding domain"/>
    <property type="match status" value="1"/>
</dbReference>
<dbReference type="RefSeq" id="XP_018991954.1">
    <property type="nucleotide sequence ID" value="XM_019139463.1"/>
</dbReference>
<feature type="domain" description="FAD dependent oxidoreductase" evidence="1">
    <location>
        <begin position="47"/>
        <end position="435"/>
    </location>
</feature>
<dbReference type="PANTHER" id="PTHR13847:SF279">
    <property type="entry name" value="FAD DEPENDENT OXIDOREDUCTASE DOMAIN-CONTAINING PROTEIN-RELATED"/>
    <property type="match status" value="1"/>
</dbReference>
<keyword evidence="3" id="KW-1185">Reference proteome</keyword>
<proteinExistence type="predicted"/>
<dbReference type="GeneID" id="30156548"/>
<dbReference type="EMBL" id="AWGJ01000008">
    <property type="protein sequence ID" value="ODN76580.1"/>
    <property type="molecule type" value="Genomic_DNA"/>
</dbReference>
<comment type="caution">
    <text evidence="2">The sequence shown here is derived from an EMBL/GenBank/DDBJ whole genome shotgun (WGS) entry which is preliminary data.</text>
</comment>
<sequence length="513" mass="55935">MTPPKRYPNTEDRLLPVPNRTEPFWLSSPDPVLQHARTTPDLPFEADIIIIGSGLTGCMTAYRVYKEAEKEGREVRVVMLEADQFCGSATARNGGHCKPRNIFGYRAEAAKHGPEIANQLLTFEAAALSSYTSLVQTENIDCDLHVTRAVDLCFDPTDAEEGKKDYAARKAAWGEDMEKHGLMAVDDPKELEKLTGVRGGHWGAHYPAGHLWPYKLASSLAHIALKKGLNIQTLTPALSISPSSSSPGEWTVHTSRGTISSPTLIVATNAYTSSLLPSFKPLIIPVRGTACSLSPGPSHSLGNLPGPFKYTYGFRHGPGEVDYMIPRQGRGIPGQGDMSIILGGAKGCFLDNIDKWYNNKNDDQKMPGAQKYFENFAPKHFVDWDGGKENVDKVWSGVLGYSSDLLPYVGQVPDMPGVFICAGFTGHGMPRIPGCTSAISSLAFSYLNNSNTLTREAERKFESKLPKPYWMTRERFESRENLILGAMGQGGGKKNEGKVDDVEGLAAGVAVLQ</sequence>
<dbReference type="InterPro" id="IPR036188">
    <property type="entry name" value="FAD/NAD-bd_sf"/>
</dbReference>
<protein>
    <recommendedName>
        <fullName evidence="1">FAD dependent oxidoreductase domain-containing protein</fullName>
    </recommendedName>
</protein>
<evidence type="ECO:0000313" key="2">
    <source>
        <dbReference type="EMBL" id="ODN76580.1"/>
    </source>
</evidence>
<dbReference type="Proteomes" id="UP000094065">
    <property type="component" value="Unassembled WGS sequence"/>
</dbReference>
<name>A0A1E3HJR0_9TREE</name>